<evidence type="ECO:0000256" key="8">
    <source>
        <dbReference type="SAM" id="Phobius"/>
    </source>
</evidence>
<dbReference type="Proteomes" id="UP000034086">
    <property type="component" value="Unassembled WGS sequence"/>
</dbReference>
<dbReference type="GO" id="GO:0015031">
    <property type="term" value="P:protein transport"/>
    <property type="evidence" value="ECO:0007669"/>
    <property type="project" value="UniProtKB-KW"/>
</dbReference>
<feature type="transmembrane region" description="Helical" evidence="8">
    <location>
        <begin position="6"/>
        <end position="24"/>
    </location>
</feature>
<dbReference type="EMBL" id="LCKQ01000020">
    <property type="protein sequence ID" value="KKU03235.1"/>
    <property type="molecule type" value="Genomic_DNA"/>
</dbReference>
<dbReference type="Pfam" id="PF02416">
    <property type="entry name" value="TatA_B_E"/>
    <property type="match status" value="1"/>
</dbReference>
<accession>A0A0G1Q3H4</accession>
<keyword evidence="7 8" id="KW-0472">Membrane</keyword>
<evidence type="ECO:0000256" key="4">
    <source>
        <dbReference type="ARBA" id="ARBA00022927"/>
    </source>
</evidence>
<evidence type="ECO:0000256" key="3">
    <source>
        <dbReference type="ARBA" id="ARBA00022692"/>
    </source>
</evidence>
<organism evidence="9 10">
    <name type="scientific">Candidatus Woesebacteria bacterium GW2011_GWE1_45_18</name>
    <dbReference type="NCBI Taxonomy" id="1618598"/>
    <lineage>
        <taxon>Bacteria</taxon>
        <taxon>Candidatus Woeseibacteriota</taxon>
    </lineage>
</organism>
<keyword evidence="4" id="KW-0653">Protein transport</keyword>
<comment type="subcellular location">
    <subcellularLocation>
        <location evidence="1">Membrane</location>
        <topology evidence="1">Single-pass membrane protein</topology>
    </subcellularLocation>
</comment>
<evidence type="ECO:0000256" key="7">
    <source>
        <dbReference type="ARBA" id="ARBA00023136"/>
    </source>
</evidence>
<evidence type="ECO:0000256" key="5">
    <source>
        <dbReference type="ARBA" id="ARBA00022989"/>
    </source>
</evidence>
<evidence type="ECO:0000313" key="9">
    <source>
        <dbReference type="EMBL" id="KKU03235.1"/>
    </source>
</evidence>
<keyword evidence="3 8" id="KW-0812">Transmembrane</keyword>
<gene>
    <name evidence="9" type="ORF">UX03_C0020G0008</name>
</gene>
<dbReference type="AlphaFoldDB" id="A0A0G1Q3H4"/>
<dbReference type="InterPro" id="IPR003369">
    <property type="entry name" value="TatA/B/E"/>
</dbReference>
<evidence type="ECO:0000256" key="1">
    <source>
        <dbReference type="ARBA" id="ARBA00004167"/>
    </source>
</evidence>
<keyword evidence="2" id="KW-0813">Transport</keyword>
<comment type="caution">
    <text evidence="9">The sequence shown here is derived from an EMBL/GenBank/DDBJ whole genome shotgun (WGS) entry which is preliminary data.</text>
</comment>
<dbReference type="Gene3D" id="1.20.5.3310">
    <property type="match status" value="1"/>
</dbReference>
<sequence length="65" mass="7262">MFNVLRNIGSGELIIIAVLILLFFGGKKFTELAQGLRQSKKEFNKIKEDLQKPEEAKNNQPGGDS</sequence>
<proteinExistence type="predicted"/>
<name>A0A0G1Q3H4_9BACT</name>
<keyword evidence="6" id="KW-0811">Translocation</keyword>
<dbReference type="GO" id="GO:0016020">
    <property type="term" value="C:membrane"/>
    <property type="evidence" value="ECO:0007669"/>
    <property type="project" value="UniProtKB-ARBA"/>
</dbReference>
<protein>
    <submittedName>
        <fullName evidence="9">Sec-independent protein translocase protein TatA</fullName>
    </submittedName>
</protein>
<evidence type="ECO:0000256" key="2">
    <source>
        <dbReference type="ARBA" id="ARBA00022448"/>
    </source>
</evidence>
<evidence type="ECO:0000313" key="10">
    <source>
        <dbReference type="Proteomes" id="UP000034086"/>
    </source>
</evidence>
<reference evidence="9 10" key="1">
    <citation type="journal article" date="2015" name="Nature">
        <title>rRNA introns, odd ribosomes, and small enigmatic genomes across a large radiation of phyla.</title>
        <authorList>
            <person name="Brown C.T."/>
            <person name="Hug L.A."/>
            <person name="Thomas B.C."/>
            <person name="Sharon I."/>
            <person name="Castelle C.J."/>
            <person name="Singh A."/>
            <person name="Wilkins M.J."/>
            <person name="Williams K.H."/>
            <person name="Banfield J.F."/>
        </authorList>
    </citation>
    <scope>NUCLEOTIDE SEQUENCE [LARGE SCALE GENOMIC DNA]</scope>
</reference>
<evidence type="ECO:0000256" key="6">
    <source>
        <dbReference type="ARBA" id="ARBA00023010"/>
    </source>
</evidence>
<keyword evidence="5 8" id="KW-1133">Transmembrane helix</keyword>